<keyword evidence="3 5" id="KW-1133">Transmembrane helix</keyword>
<keyword evidence="4 5" id="KW-0472">Membrane</keyword>
<sequence>MKELRRLAIAVPAALLVLCLAAAWWTRGAMAHMPFLKSNGGPAGGQNLIDQRPWQTIESLAPLAVSAEEQSFAHEAARLADHEVDQAFALALRQAALQTRTLTGDALVLQEKEAQVQSLVKEDQGKVDAVTASLKQPNGTTADSDDLDVAKAQLQLDSDELADLTEQLARVSGDQRSQIQQELTAREAAMKKYDAAQGNTGGQIAVLSARRYGTLYGRVSAWFDQRSRMNLIRQAKAETDADIATLTARHAEFEKKASAAAASINASVNVSSVDGSKVDAPSAQPNGAAPQDAVKSRVARMAKAHAFSQMHSIAEDQLQTQQQLSSVYGKWLAQVELQHSIVTHLALQSLSLIAFLILCGVLLATFVGQLIDRSRMEQRRLHTLRTIIGLGIQLVTLLLVLLVIFGAPSQVPTILGLGAAGLTVVFQDFILAFFGWFILMGKNGIRVGDWVEINGVGGEVVEIGLFRTALLETGNWTDKGHPTGRRVTFINNFAISGQYFNFSTTGQWMWDEITVNIPPGVDSYKTIEAIHNTVLKQTERDAKLAEQEWQSATRHNGLSQFKATPSVDMRPAASGVDIVVRYVIRAGDRFEVRNRLYQSVIDLLHKPANTALTPSTTDQEELAKV</sequence>
<dbReference type="Pfam" id="PF00924">
    <property type="entry name" value="MS_channel_2nd"/>
    <property type="match status" value="1"/>
</dbReference>
<proteinExistence type="predicted"/>
<protein>
    <submittedName>
        <fullName evidence="7">Small-conductance mechanosensitive channel</fullName>
    </submittedName>
</protein>
<feature type="transmembrane region" description="Helical" evidence="5">
    <location>
        <begin position="345"/>
        <end position="367"/>
    </location>
</feature>
<dbReference type="InterPro" id="IPR023408">
    <property type="entry name" value="MscS_beta-dom_sf"/>
</dbReference>
<accession>A0A852VJY1</accession>
<comment type="caution">
    <text evidence="7">The sequence shown here is derived from an EMBL/GenBank/DDBJ whole genome shotgun (WGS) entry which is preliminary data.</text>
</comment>
<dbReference type="AlphaFoldDB" id="A0A852VJY1"/>
<dbReference type="Proteomes" id="UP000564385">
    <property type="component" value="Unassembled WGS sequence"/>
</dbReference>
<evidence type="ECO:0000256" key="2">
    <source>
        <dbReference type="ARBA" id="ARBA00022692"/>
    </source>
</evidence>
<evidence type="ECO:0000256" key="3">
    <source>
        <dbReference type="ARBA" id="ARBA00022989"/>
    </source>
</evidence>
<name>A0A852VJY1_9BACT</name>
<feature type="transmembrane region" description="Helical" evidence="5">
    <location>
        <begin position="387"/>
        <end position="408"/>
    </location>
</feature>
<dbReference type="InterPro" id="IPR010920">
    <property type="entry name" value="LSM_dom_sf"/>
</dbReference>
<evidence type="ECO:0000256" key="5">
    <source>
        <dbReference type="SAM" id="Phobius"/>
    </source>
</evidence>
<dbReference type="InterPro" id="IPR006685">
    <property type="entry name" value="MscS_channel_2nd"/>
</dbReference>
<evidence type="ECO:0000256" key="4">
    <source>
        <dbReference type="ARBA" id="ARBA00023136"/>
    </source>
</evidence>
<dbReference type="EMBL" id="JACCCU010000002">
    <property type="protein sequence ID" value="NYF90435.1"/>
    <property type="molecule type" value="Genomic_DNA"/>
</dbReference>
<dbReference type="PANTHER" id="PTHR30566:SF5">
    <property type="entry name" value="MECHANOSENSITIVE ION CHANNEL PROTEIN 1, MITOCHONDRIAL-RELATED"/>
    <property type="match status" value="1"/>
</dbReference>
<evidence type="ECO:0000313" key="8">
    <source>
        <dbReference type="Proteomes" id="UP000564385"/>
    </source>
</evidence>
<dbReference type="GO" id="GO:0016020">
    <property type="term" value="C:membrane"/>
    <property type="evidence" value="ECO:0007669"/>
    <property type="project" value="UniProtKB-SubCell"/>
</dbReference>
<organism evidence="7 8">
    <name type="scientific">Tunturiibacter lichenicola</name>
    <dbReference type="NCBI Taxonomy" id="2051959"/>
    <lineage>
        <taxon>Bacteria</taxon>
        <taxon>Pseudomonadati</taxon>
        <taxon>Acidobacteriota</taxon>
        <taxon>Terriglobia</taxon>
        <taxon>Terriglobales</taxon>
        <taxon>Acidobacteriaceae</taxon>
        <taxon>Tunturiibacter</taxon>
    </lineage>
</organism>
<comment type="subcellular location">
    <subcellularLocation>
        <location evidence="1">Membrane</location>
    </subcellularLocation>
</comment>
<evidence type="ECO:0000259" key="6">
    <source>
        <dbReference type="Pfam" id="PF00924"/>
    </source>
</evidence>
<evidence type="ECO:0000313" key="7">
    <source>
        <dbReference type="EMBL" id="NYF90435.1"/>
    </source>
</evidence>
<evidence type="ECO:0000256" key="1">
    <source>
        <dbReference type="ARBA" id="ARBA00004370"/>
    </source>
</evidence>
<gene>
    <name evidence="7" type="ORF">HDF08_002537</name>
</gene>
<dbReference type="PANTHER" id="PTHR30566">
    <property type="entry name" value="YNAI-RELATED MECHANOSENSITIVE ION CHANNEL"/>
    <property type="match status" value="1"/>
</dbReference>
<reference evidence="7 8" key="1">
    <citation type="submission" date="2020-07" db="EMBL/GenBank/DDBJ databases">
        <title>Genomic Encyclopedia of Type Strains, Phase IV (KMG-V): Genome sequencing to study the core and pangenomes of soil and plant-associated prokaryotes.</title>
        <authorList>
            <person name="Whitman W."/>
        </authorList>
    </citation>
    <scope>NUCLEOTIDE SEQUENCE [LARGE SCALE GENOMIC DNA]</scope>
    <source>
        <strain evidence="7 8">M8UP22</strain>
    </source>
</reference>
<dbReference type="Gene3D" id="2.30.30.60">
    <property type="match status" value="1"/>
</dbReference>
<feature type="transmembrane region" description="Helical" evidence="5">
    <location>
        <begin position="414"/>
        <end position="439"/>
    </location>
</feature>
<keyword evidence="2 5" id="KW-0812">Transmembrane</keyword>
<dbReference type="GO" id="GO:0008381">
    <property type="term" value="F:mechanosensitive monoatomic ion channel activity"/>
    <property type="evidence" value="ECO:0007669"/>
    <property type="project" value="UniProtKB-ARBA"/>
</dbReference>
<feature type="domain" description="Mechanosensitive ion channel MscS" evidence="6">
    <location>
        <begin position="430"/>
        <end position="470"/>
    </location>
</feature>
<dbReference type="SUPFAM" id="SSF50182">
    <property type="entry name" value="Sm-like ribonucleoproteins"/>
    <property type="match status" value="1"/>
</dbReference>